<dbReference type="KEGG" id="vg:63210097"/>
<name>A0A5J6TH88_9CAUD</name>
<accession>A0A5J6TH88</accession>
<proteinExistence type="predicted"/>
<dbReference type="RefSeq" id="YP_010013400.1">
    <property type="nucleotide sequence ID" value="NC_053511.1"/>
</dbReference>
<dbReference type="GeneID" id="63210097"/>
<keyword evidence="2" id="KW-1185">Reference proteome</keyword>
<evidence type="ECO:0000313" key="2">
    <source>
        <dbReference type="Proteomes" id="UP000327317"/>
    </source>
</evidence>
<organism evidence="1 2">
    <name type="scientific">Mycobacterium phage DyoEdafos</name>
    <dbReference type="NCBI Taxonomy" id="2599860"/>
    <lineage>
        <taxon>Viruses</taxon>
        <taxon>Duplodnaviria</taxon>
        <taxon>Heunggongvirae</taxon>
        <taxon>Uroviricota</taxon>
        <taxon>Caudoviricetes</taxon>
        <taxon>Vilmaviridae</taxon>
        <taxon>Lclasvirinae</taxon>
        <taxon>Bromdenvirus</taxon>
        <taxon>Bromdenvirus dyoedafos</taxon>
    </lineage>
</organism>
<reference evidence="1 2" key="1">
    <citation type="submission" date="2019-07" db="EMBL/GenBank/DDBJ databases">
        <authorList>
            <person name="Stoner T.H."/>
            <person name="Garlena R.A."/>
            <person name="Russell D.A."/>
            <person name="Pope W.H."/>
            <person name="Jacobs-Sera D."/>
            <person name="Hatfull G.F."/>
        </authorList>
    </citation>
    <scope>NUCLEOTIDE SEQUENCE [LARGE SCALE GENOMIC DNA]</scope>
</reference>
<evidence type="ECO:0000313" key="1">
    <source>
        <dbReference type="EMBL" id="QFG10281.1"/>
    </source>
</evidence>
<sequence>MSKKSLFKQPGVEQLIPGHELPVGVKVTGRNMHAVTLLVSVSGEANGSRSTATAFFESDGSLSHVKLADNTGNVDVKAGEYLILSDDLKTVVVASAEDYEFFKTLFPLLSAVGDAFDSLAASLASSDVDLAGLLGGLLVGDL</sequence>
<gene>
    <name evidence="1" type="primary">52</name>
    <name evidence="1" type="ORF">SEA_DYOEDAFOS_52</name>
</gene>
<dbReference type="EMBL" id="MN234187">
    <property type="protein sequence ID" value="QFG10281.1"/>
    <property type="molecule type" value="Genomic_DNA"/>
</dbReference>
<dbReference type="Proteomes" id="UP000327317">
    <property type="component" value="Segment"/>
</dbReference>
<protein>
    <submittedName>
        <fullName evidence="1">Uncharacterized protein</fullName>
    </submittedName>
</protein>